<keyword evidence="4 6" id="KW-1133">Transmembrane helix</keyword>
<keyword evidence="5 6" id="KW-0472">Membrane</keyword>
<organism evidence="7 8">
    <name type="scientific">Legionella septentrionalis</name>
    <dbReference type="NCBI Taxonomy" id="2498109"/>
    <lineage>
        <taxon>Bacteria</taxon>
        <taxon>Pseudomonadati</taxon>
        <taxon>Pseudomonadota</taxon>
        <taxon>Gammaproteobacteria</taxon>
        <taxon>Legionellales</taxon>
        <taxon>Legionellaceae</taxon>
        <taxon>Legionella</taxon>
    </lineage>
</organism>
<comment type="caution">
    <text evidence="7">The sequence shown here is derived from an EMBL/GenBank/DDBJ whole genome shotgun (WGS) entry which is preliminary data.</text>
</comment>
<evidence type="ECO:0000256" key="5">
    <source>
        <dbReference type="ARBA" id="ARBA00023136"/>
    </source>
</evidence>
<comment type="subcellular location">
    <subcellularLocation>
        <location evidence="1">Membrane</location>
    </subcellularLocation>
</comment>
<comment type="similarity">
    <text evidence="2">Belongs to the UPF0057 (PMP3) family.</text>
</comment>
<sequence length="70" mass="7735">MKRLFMSLLAIFFPWVVLFLNDNPGGALIALILQATVVGWIPASMWAWRIVHAPNAATAPDSDAKPMKNE</sequence>
<evidence type="ECO:0000313" key="8">
    <source>
        <dbReference type="Proteomes" id="UP000288012"/>
    </source>
</evidence>
<gene>
    <name evidence="7" type="ORF">EKM59_09700</name>
</gene>
<dbReference type="OrthoDB" id="9810121at2"/>
<dbReference type="InterPro" id="IPR000612">
    <property type="entry name" value="PMP3"/>
</dbReference>
<dbReference type="GO" id="GO:0016020">
    <property type="term" value="C:membrane"/>
    <property type="evidence" value="ECO:0007669"/>
    <property type="project" value="UniProtKB-SubCell"/>
</dbReference>
<evidence type="ECO:0000313" key="7">
    <source>
        <dbReference type="EMBL" id="RUQ81727.1"/>
    </source>
</evidence>
<protein>
    <submittedName>
        <fullName evidence="7">YqaE/Pmp3 family membrane protein</fullName>
    </submittedName>
</protein>
<reference evidence="7 8" key="1">
    <citation type="submission" date="2018-12" db="EMBL/GenBank/DDBJ databases">
        <title>Legionella sp,whole genome shotgun sequence.</title>
        <authorList>
            <person name="Wu H."/>
        </authorList>
    </citation>
    <scope>NUCLEOTIDE SEQUENCE [LARGE SCALE GENOMIC DNA]</scope>
    <source>
        <strain evidence="8">km714</strain>
    </source>
</reference>
<keyword evidence="8" id="KW-1185">Reference proteome</keyword>
<dbReference type="EMBL" id="RZGR01000033">
    <property type="protein sequence ID" value="RUQ81727.1"/>
    <property type="molecule type" value="Genomic_DNA"/>
</dbReference>
<evidence type="ECO:0000256" key="3">
    <source>
        <dbReference type="ARBA" id="ARBA00022692"/>
    </source>
</evidence>
<name>A0A433JHB2_9GAMM</name>
<dbReference type="AlphaFoldDB" id="A0A433JHB2"/>
<accession>A0A433JHB2</accession>
<evidence type="ECO:0000256" key="6">
    <source>
        <dbReference type="SAM" id="Phobius"/>
    </source>
</evidence>
<evidence type="ECO:0000256" key="1">
    <source>
        <dbReference type="ARBA" id="ARBA00004370"/>
    </source>
</evidence>
<dbReference type="Proteomes" id="UP000288012">
    <property type="component" value="Unassembled WGS sequence"/>
</dbReference>
<proteinExistence type="inferred from homology"/>
<dbReference type="RefSeq" id="WP_126953143.1">
    <property type="nucleotide sequence ID" value="NZ_RZGR01000033.1"/>
</dbReference>
<evidence type="ECO:0000256" key="4">
    <source>
        <dbReference type="ARBA" id="ARBA00022989"/>
    </source>
</evidence>
<feature type="transmembrane region" description="Helical" evidence="6">
    <location>
        <begin position="28"/>
        <end position="48"/>
    </location>
</feature>
<keyword evidence="3 6" id="KW-0812">Transmembrane</keyword>
<dbReference type="Pfam" id="PF01679">
    <property type="entry name" value="Pmp3"/>
    <property type="match status" value="1"/>
</dbReference>
<evidence type="ECO:0000256" key="2">
    <source>
        <dbReference type="ARBA" id="ARBA00009530"/>
    </source>
</evidence>